<reference evidence="1 2" key="1">
    <citation type="submission" date="2022-10" db="EMBL/GenBank/DDBJ databases">
        <title>Roseococcus glaciei nov., sp. nov., isolated from glacier.</title>
        <authorList>
            <person name="Liu Q."/>
            <person name="Xin Y.-H."/>
        </authorList>
    </citation>
    <scope>NUCLEOTIDE SEQUENCE [LARGE SCALE GENOMIC DNA]</scope>
    <source>
        <strain evidence="1 2">MDT2-1-1</strain>
    </source>
</reference>
<dbReference type="EMBL" id="JAPFQI010000023">
    <property type="protein sequence ID" value="MCW8087907.1"/>
    <property type="molecule type" value="Genomic_DNA"/>
</dbReference>
<proteinExistence type="predicted"/>
<dbReference type="Gene3D" id="3.90.850.10">
    <property type="entry name" value="Fumarylacetoacetase-like, C-terminal domain"/>
    <property type="match status" value="1"/>
</dbReference>
<dbReference type="InterPro" id="IPR036663">
    <property type="entry name" value="Fumarylacetoacetase_C_sf"/>
</dbReference>
<keyword evidence="2" id="KW-1185">Reference proteome</keyword>
<evidence type="ECO:0000313" key="2">
    <source>
        <dbReference type="Proteomes" id="UP001526430"/>
    </source>
</evidence>
<organism evidence="1 2">
    <name type="scientific">Sabulicella glaciei</name>
    <dbReference type="NCBI Taxonomy" id="2984948"/>
    <lineage>
        <taxon>Bacteria</taxon>
        <taxon>Pseudomonadati</taxon>
        <taxon>Pseudomonadota</taxon>
        <taxon>Alphaproteobacteria</taxon>
        <taxon>Acetobacterales</taxon>
        <taxon>Acetobacteraceae</taxon>
        <taxon>Sabulicella</taxon>
    </lineage>
</organism>
<name>A0ABT3P0G1_9PROT</name>
<protein>
    <recommendedName>
        <fullName evidence="3">4-oxalocrotonate decarboxylase</fullName>
    </recommendedName>
</protein>
<comment type="caution">
    <text evidence="1">The sequence shown here is derived from an EMBL/GenBank/DDBJ whole genome shotgun (WGS) entry which is preliminary data.</text>
</comment>
<dbReference type="Proteomes" id="UP001526430">
    <property type="component" value="Unassembled WGS sequence"/>
</dbReference>
<dbReference type="SUPFAM" id="SSF56529">
    <property type="entry name" value="FAH"/>
    <property type="match status" value="1"/>
</dbReference>
<sequence length="231" mass="23266">MSGAANWLAEAWETGNPLAPLPPEVAPKDLAEGEAQAAALVEALGLPVCGLRLTRGPGGDWLSAPLLEGRMLRAGTPVALAALRRPRLSAGVLGVLAAPLEEGGDGEAEFGALHPALDVAATRFSEGPADAAQLVADLGGLGQVLVGKRSLAPLPTSAEARLGRRGARPRPIHESLGALMARAAAEARRWGGLPAGAVLLVAGLGGEAEPQPGEKWSAAIHGVGRIGADFA</sequence>
<evidence type="ECO:0000313" key="1">
    <source>
        <dbReference type="EMBL" id="MCW8087907.1"/>
    </source>
</evidence>
<gene>
    <name evidence="1" type="ORF">OF850_20085</name>
</gene>
<dbReference type="RefSeq" id="WP_301592114.1">
    <property type="nucleotide sequence ID" value="NZ_JAPFQI010000023.1"/>
</dbReference>
<accession>A0ABT3P0G1</accession>
<evidence type="ECO:0008006" key="3">
    <source>
        <dbReference type="Google" id="ProtNLM"/>
    </source>
</evidence>